<proteinExistence type="predicted"/>
<feature type="coiled-coil region" evidence="1">
    <location>
        <begin position="87"/>
        <end position="133"/>
    </location>
</feature>
<comment type="caution">
    <text evidence="2">The sequence shown here is derived from an EMBL/GenBank/DDBJ whole genome shotgun (WGS) entry which is preliminary data.</text>
</comment>
<sequence>MTDQSLSEPDTSLEARWLTLKQGMKIWADGAASGEYAQGVLTLRLAANLYSSPFKLLVNRALKSMVLVSILPNSGHFPTFQVPWWVISIMDDKSEGLKREIADLRAESGPKAVATTEQQASEARILVNHLKAELEEAD</sequence>
<name>A0A426ZEW9_ENSVE</name>
<dbReference type="AlphaFoldDB" id="A0A426ZEW9"/>
<dbReference type="Proteomes" id="UP000287651">
    <property type="component" value="Unassembled WGS sequence"/>
</dbReference>
<keyword evidence="1" id="KW-0175">Coiled coil</keyword>
<organism evidence="2 3">
    <name type="scientific">Ensete ventricosum</name>
    <name type="common">Abyssinian banana</name>
    <name type="synonym">Musa ensete</name>
    <dbReference type="NCBI Taxonomy" id="4639"/>
    <lineage>
        <taxon>Eukaryota</taxon>
        <taxon>Viridiplantae</taxon>
        <taxon>Streptophyta</taxon>
        <taxon>Embryophyta</taxon>
        <taxon>Tracheophyta</taxon>
        <taxon>Spermatophyta</taxon>
        <taxon>Magnoliopsida</taxon>
        <taxon>Liliopsida</taxon>
        <taxon>Zingiberales</taxon>
        <taxon>Musaceae</taxon>
        <taxon>Ensete</taxon>
    </lineage>
</organism>
<dbReference type="EMBL" id="AMZH03006964">
    <property type="protein sequence ID" value="RRT62486.1"/>
    <property type="molecule type" value="Genomic_DNA"/>
</dbReference>
<evidence type="ECO:0000256" key="1">
    <source>
        <dbReference type="SAM" id="Coils"/>
    </source>
</evidence>
<evidence type="ECO:0000313" key="2">
    <source>
        <dbReference type="EMBL" id="RRT62486.1"/>
    </source>
</evidence>
<protein>
    <submittedName>
        <fullName evidence="2">Uncharacterized protein</fullName>
    </submittedName>
</protein>
<gene>
    <name evidence="2" type="ORF">B296_00019117</name>
</gene>
<reference evidence="2 3" key="1">
    <citation type="journal article" date="2014" name="Agronomy (Basel)">
        <title>A Draft Genome Sequence for Ensete ventricosum, the Drought-Tolerant Tree Against Hunger.</title>
        <authorList>
            <person name="Harrison J."/>
            <person name="Moore K.A."/>
            <person name="Paszkiewicz K."/>
            <person name="Jones T."/>
            <person name="Grant M."/>
            <person name="Ambacheew D."/>
            <person name="Muzemil S."/>
            <person name="Studholme D.J."/>
        </authorList>
    </citation>
    <scope>NUCLEOTIDE SEQUENCE [LARGE SCALE GENOMIC DNA]</scope>
</reference>
<accession>A0A426ZEW9</accession>
<evidence type="ECO:0000313" key="3">
    <source>
        <dbReference type="Proteomes" id="UP000287651"/>
    </source>
</evidence>